<dbReference type="RefSeq" id="WP_053188302.1">
    <property type="nucleotide sequence ID" value="NZ_LGIA01000210.1"/>
</dbReference>
<accession>A0A0L8V316</accession>
<dbReference type="Proteomes" id="UP000036958">
    <property type="component" value="Unassembled WGS sequence"/>
</dbReference>
<dbReference type="OrthoDB" id="1016806at2"/>
<evidence type="ECO:0000313" key="2">
    <source>
        <dbReference type="Proteomes" id="UP000036958"/>
    </source>
</evidence>
<dbReference type="EMBL" id="LGIA01000210">
    <property type="protein sequence ID" value="KOH42826.1"/>
    <property type="molecule type" value="Genomic_DNA"/>
</dbReference>
<keyword evidence="2" id="KW-1185">Reference proteome</keyword>
<dbReference type="AlphaFoldDB" id="A0A0L8V316"/>
<evidence type="ECO:0000313" key="1">
    <source>
        <dbReference type="EMBL" id="KOH42826.1"/>
    </source>
</evidence>
<gene>
    <name evidence="1" type="ORF">NC99_43830</name>
</gene>
<sequence>MRAILLFTLLFTAITGFAQKFEYDVLFHGIGDNREYFSGVANSQTILGERTSFVVGTTLEEKHEFRIGLSHLFEFGSEIDDQKPKLTAYYHYSDKQAEFYFGAFPRMGLIDFPLALITDTFLYYRPNIEGLYGKYSWDWGHQSGFVDWTGHQTETTRETFMAGFSGEMRHQMIFFQNYITLFHYAGTALRPEGENIHDNLGAAFFLGSDLDQLLPLHNSYFKLGLLHSKYRERHVMNEYLNSTSILAESYGEVKKFALRSALHFGDGHNMMNGDRFYDVDSYWRTDVIWRFIKSKHIEGRFNLSFHLIEGNDLDQSQQLSLIYQFGN</sequence>
<protein>
    <recommendedName>
        <fullName evidence="3">Porin</fullName>
    </recommendedName>
</protein>
<name>A0A0L8V316_9BACT</name>
<proteinExistence type="predicted"/>
<dbReference type="STRING" id="1409788.NC99_43830"/>
<organism evidence="1 2">
    <name type="scientific">Sunxiuqinia dokdonensis</name>
    <dbReference type="NCBI Taxonomy" id="1409788"/>
    <lineage>
        <taxon>Bacteria</taxon>
        <taxon>Pseudomonadati</taxon>
        <taxon>Bacteroidota</taxon>
        <taxon>Bacteroidia</taxon>
        <taxon>Marinilabiliales</taxon>
        <taxon>Prolixibacteraceae</taxon>
        <taxon>Sunxiuqinia</taxon>
    </lineage>
</organism>
<reference evidence="2" key="1">
    <citation type="submission" date="2015-07" db="EMBL/GenBank/DDBJ databases">
        <title>Genome sequencing of Sunxiuqinia dokdonensis strain SK.</title>
        <authorList>
            <person name="Ahn S."/>
            <person name="Kim B.-C."/>
        </authorList>
    </citation>
    <scope>NUCLEOTIDE SEQUENCE [LARGE SCALE GENOMIC DNA]</scope>
    <source>
        <strain evidence="2">SK</strain>
    </source>
</reference>
<evidence type="ECO:0008006" key="3">
    <source>
        <dbReference type="Google" id="ProtNLM"/>
    </source>
</evidence>
<comment type="caution">
    <text evidence="1">The sequence shown here is derived from an EMBL/GenBank/DDBJ whole genome shotgun (WGS) entry which is preliminary data.</text>
</comment>